<dbReference type="PANTHER" id="PTHR35089">
    <property type="entry name" value="CHAPERONE PROTEIN SKP"/>
    <property type="match status" value="1"/>
</dbReference>
<dbReference type="GO" id="GO:0050821">
    <property type="term" value="P:protein stabilization"/>
    <property type="evidence" value="ECO:0007669"/>
    <property type="project" value="TreeGrafter"/>
</dbReference>
<dbReference type="GO" id="GO:0005829">
    <property type="term" value="C:cytosol"/>
    <property type="evidence" value="ECO:0007669"/>
    <property type="project" value="TreeGrafter"/>
</dbReference>
<dbReference type="AlphaFoldDB" id="A0A009IH92"/>
<comment type="caution">
    <text evidence="5">The sequence shown here is derived from an EMBL/GenBank/DDBJ whole genome shotgun (WGS) entry which is preliminary data.</text>
</comment>
<feature type="coiled-coil region" evidence="3">
    <location>
        <begin position="58"/>
        <end position="97"/>
    </location>
</feature>
<dbReference type="Proteomes" id="UP000020595">
    <property type="component" value="Unassembled WGS sequence"/>
</dbReference>
<organism evidence="5 6">
    <name type="scientific">Acinetobacter baumannii (strain 1295743)</name>
    <dbReference type="NCBI Taxonomy" id="1310613"/>
    <lineage>
        <taxon>Bacteria</taxon>
        <taxon>Pseudomonadati</taxon>
        <taxon>Pseudomonadota</taxon>
        <taxon>Gammaproteobacteria</taxon>
        <taxon>Moraxellales</taxon>
        <taxon>Moraxellaceae</taxon>
        <taxon>Acinetobacter</taxon>
        <taxon>Acinetobacter calcoaceticus/baumannii complex</taxon>
    </lineage>
</organism>
<dbReference type="PATRIC" id="fig|1310613.3.peg.3427"/>
<proteinExistence type="inferred from homology"/>
<dbReference type="InterPro" id="IPR024930">
    <property type="entry name" value="Skp_dom_sf"/>
</dbReference>
<protein>
    <submittedName>
        <fullName evidence="5">Outer membrane family protein</fullName>
    </submittedName>
</protein>
<gene>
    <name evidence="5" type="ORF">J512_3573</name>
</gene>
<dbReference type="GO" id="GO:0051082">
    <property type="term" value="F:unfolded protein binding"/>
    <property type="evidence" value="ECO:0007669"/>
    <property type="project" value="InterPro"/>
</dbReference>
<dbReference type="SMART" id="SM00935">
    <property type="entry name" value="OmpH"/>
    <property type="match status" value="1"/>
</dbReference>
<dbReference type="SUPFAM" id="SSF111384">
    <property type="entry name" value="OmpH-like"/>
    <property type="match status" value="1"/>
</dbReference>
<evidence type="ECO:0000256" key="1">
    <source>
        <dbReference type="ARBA" id="ARBA00009091"/>
    </source>
</evidence>
<dbReference type="PANTHER" id="PTHR35089:SF1">
    <property type="entry name" value="CHAPERONE PROTEIN SKP"/>
    <property type="match status" value="1"/>
</dbReference>
<comment type="similarity">
    <text evidence="1">Belongs to the Skp family.</text>
</comment>
<feature type="signal peptide" evidence="4">
    <location>
        <begin position="1"/>
        <end position="22"/>
    </location>
</feature>
<evidence type="ECO:0000256" key="4">
    <source>
        <dbReference type="SAM" id="SignalP"/>
    </source>
</evidence>
<dbReference type="EMBL" id="JEWH01000065">
    <property type="protein sequence ID" value="EXB03979.1"/>
    <property type="molecule type" value="Genomic_DNA"/>
</dbReference>
<dbReference type="Gene3D" id="3.30.910.20">
    <property type="entry name" value="Skp domain"/>
    <property type="match status" value="1"/>
</dbReference>
<dbReference type="RefSeq" id="WP_001037943.1">
    <property type="nucleotide sequence ID" value="NZ_JEWH01000065.1"/>
</dbReference>
<evidence type="ECO:0000256" key="3">
    <source>
        <dbReference type="SAM" id="Coils"/>
    </source>
</evidence>
<sequence length="167" mass="18710">MNKLNKLMLGLGLTVASVAANAAGYGVIDLAKVVESSTYLKQQNASLNQSVKPTTTKLEQLGKELEGLQRQAQTQGQKMKEDEIKKLQSQYQSKLNEFNSTQQGLQSRVQTSLQSMNTTFETRVKQAAEQLRKENNLDFILNKNSTVAYDAKYDLTDKMIQKVNSMK</sequence>
<keyword evidence="2 4" id="KW-0732">Signal</keyword>
<dbReference type="GeneID" id="92894230"/>
<dbReference type="SMR" id="A0A009IH92"/>
<dbReference type="InterPro" id="IPR005632">
    <property type="entry name" value="Chaperone_Skp"/>
</dbReference>
<keyword evidence="3" id="KW-0175">Coiled coil</keyword>
<reference evidence="5 6" key="1">
    <citation type="submission" date="2014-02" db="EMBL/GenBank/DDBJ databases">
        <title>Comparative genomics and transcriptomics to identify genetic mechanisms underlying the emergence of carbapenem resistant Acinetobacter baumannii (CRAb).</title>
        <authorList>
            <person name="Harris A.D."/>
            <person name="Johnson K.J."/>
            <person name="George J."/>
            <person name="Shefchek K."/>
            <person name="Daugherty S.C."/>
            <person name="Parankush S."/>
            <person name="Sadzewicz L."/>
            <person name="Tallon L."/>
            <person name="Sengamalay N."/>
            <person name="Hazen T.H."/>
            <person name="Rasko D.A."/>
        </authorList>
    </citation>
    <scope>NUCLEOTIDE SEQUENCE [LARGE SCALE GENOMIC DNA]</scope>
    <source>
        <strain evidence="5 6">1295743</strain>
    </source>
</reference>
<accession>A0A009IH92</accession>
<feature type="chain" id="PRO_5001446798" evidence="4">
    <location>
        <begin position="23"/>
        <end position="167"/>
    </location>
</feature>
<evidence type="ECO:0000313" key="6">
    <source>
        <dbReference type="Proteomes" id="UP000020595"/>
    </source>
</evidence>
<dbReference type="Pfam" id="PF03938">
    <property type="entry name" value="OmpH"/>
    <property type="match status" value="1"/>
</dbReference>
<evidence type="ECO:0000256" key="2">
    <source>
        <dbReference type="ARBA" id="ARBA00022729"/>
    </source>
</evidence>
<evidence type="ECO:0000313" key="5">
    <source>
        <dbReference type="EMBL" id="EXB03979.1"/>
    </source>
</evidence>
<name>A0A009IH92_ACIB9</name>